<dbReference type="PRINTS" id="PR00035">
    <property type="entry name" value="HTHGNTR"/>
</dbReference>
<dbReference type="SUPFAM" id="SSF46785">
    <property type="entry name" value="Winged helix' DNA-binding domain"/>
    <property type="match status" value="1"/>
</dbReference>
<keyword evidence="5" id="KW-0804">Transcription</keyword>
<dbReference type="SUPFAM" id="SSF53383">
    <property type="entry name" value="PLP-dependent transferases"/>
    <property type="match status" value="1"/>
</dbReference>
<evidence type="ECO:0000256" key="2">
    <source>
        <dbReference type="ARBA" id="ARBA00022898"/>
    </source>
</evidence>
<dbReference type="InterPro" id="IPR015424">
    <property type="entry name" value="PyrdxlP-dep_Trfase"/>
</dbReference>
<dbReference type="GO" id="GO:0003700">
    <property type="term" value="F:DNA-binding transcription factor activity"/>
    <property type="evidence" value="ECO:0007669"/>
    <property type="project" value="InterPro"/>
</dbReference>
<keyword evidence="9" id="KW-1185">Reference proteome</keyword>
<gene>
    <name evidence="8" type="ORF">DVH02_23305</name>
</gene>
<evidence type="ECO:0000259" key="7">
    <source>
        <dbReference type="PROSITE" id="PS50949"/>
    </source>
</evidence>
<feature type="region of interest" description="Disordered" evidence="6">
    <location>
        <begin position="97"/>
        <end position="122"/>
    </location>
</feature>
<dbReference type="Gene3D" id="1.10.10.10">
    <property type="entry name" value="Winged helix-like DNA-binding domain superfamily/Winged helix DNA-binding domain"/>
    <property type="match status" value="1"/>
</dbReference>
<dbReference type="PANTHER" id="PTHR46577:SF1">
    <property type="entry name" value="HTH-TYPE TRANSCRIPTIONAL REGULATORY PROTEIN GABR"/>
    <property type="match status" value="1"/>
</dbReference>
<dbReference type="CDD" id="cd07377">
    <property type="entry name" value="WHTH_GntR"/>
    <property type="match status" value="1"/>
</dbReference>
<reference evidence="8 9" key="1">
    <citation type="submission" date="2018-07" db="EMBL/GenBank/DDBJ databases">
        <title>Streptomyces species from bats.</title>
        <authorList>
            <person name="Dunlap C."/>
        </authorList>
    </citation>
    <scope>NUCLEOTIDE SEQUENCE [LARGE SCALE GENOMIC DNA]</scope>
    <source>
        <strain evidence="8 9">AC230</strain>
    </source>
</reference>
<name>A0A370B7S3_9ACTN</name>
<dbReference type="OrthoDB" id="594134at2"/>
<protein>
    <submittedName>
        <fullName evidence="8">PLP-dependent aminotransferase family protein</fullName>
    </submittedName>
</protein>
<comment type="similarity">
    <text evidence="1">In the C-terminal section; belongs to the class-I pyridoxal-phosphate-dependent aminotransferase family.</text>
</comment>
<feature type="compositionally biased region" description="Gly residues" evidence="6">
    <location>
        <begin position="252"/>
        <end position="273"/>
    </location>
</feature>
<dbReference type="InterPro" id="IPR004839">
    <property type="entry name" value="Aminotransferase_I/II_large"/>
</dbReference>
<dbReference type="InterPro" id="IPR036390">
    <property type="entry name" value="WH_DNA-bd_sf"/>
</dbReference>
<organism evidence="8 9">
    <name type="scientific">Streptomyces corynorhini</name>
    <dbReference type="NCBI Taxonomy" id="2282652"/>
    <lineage>
        <taxon>Bacteria</taxon>
        <taxon>Bacillati</taxon>
        <taxon>Actinomycetota</taxon>
        <taxon>Actinomycetes</taxon>
        <taxon>Kitasatosporales</taxon>
        <taxon>Streptomycetaceae</taxon>
        <taxon>Streptomyces</taxon>
    </lineage>
</organism>
<keyword evidence="8" id="KW-0808">Transferase</keyword>
<evidence type="ECO:0000256" key="6">
    <source>
        <dbReference type="SAM" id="MobiDB-lite"/>
    </source>
</evidence>
<proteinExistence type="inferred from homology"/>
<dbReference type="InterPro" id="IPR000524">
    <property type="entry name" value="Tscrpt_reg_HTH_GntR"/>
</dbReference>
<dbReference type="InterPro" id="IPR051446">
    <property type="entry name" value="HTH_trans_reg/aminotransferase"/>
</dbReference>
<dbReference type="GO" id="GO:0003677">
    <property type="term" value="F:DNA binding"/>
    <property type="evidence" value="ECO:0007669"/>
    <property type="project" value="UniProtKB-KW"/>
</dbReference>
<evidence type="ECO:0000256" key="4">
    <source>
        <dbReference type="ARBA" id="ARBA00023125"/>
    </source>
</evidence>
<dbReference type="RefSeq" id="WP_114625778.1">
    <property type="nucleotide sequence ID" value="NZ_QQNA01000197.1"/>
</dbReference>
<keyword evidence="4" id="KW-0238">DNA-binding</keyword>
<feature type="domain" description="HTH gntR-type" evidence="7">
    <location>
        <begin position="32"/>
        <end position="100"/>
    </location>
</feature>
<dbReference type="InterPro" id="IPR015421">
    <property type="entry name" value="PyrdxlP-dep_Trfase_major"/>
</dbReference>
<dbReference type="Proteomes" id="UP000253741">
    <property type="component" value="Unassembled WGS sequence"/>
</dbReference>
<dbReference type="SMART" id="SM00345">
    <property type="entry name" value="HTH_GNTR"/>
    <property type="match status" value="1"/>
</dbReference>
<dbReference type="GO" id="GO:0008483">
    <property type="term" value="F:transaminase activity"/>
    <property type="evidence" value="ECO:0007669"/>
    <property type="project" value="UniProtKB-KW"/>
</dbReference>
<sequence length="506" mass="52339">MTGSWANTRVGEVDLHLDPAASGLRGSGLRGSGLRAGLMAALREAVRSGRLAPGTRLPSSRTLAADLGVARNTVATAYSELVAEGWLTARQGSGTRVAARAEPRRAAPASAAAPGPRGRPSYSLLPGSPDLASFPRQEWIRAARRALTAAPNDAFGYGYDESRGRIELRTALAGYLARARGVHAAPERIVVCSGFVHGLALLGKVLGARRVREVAVDAYGLPVHRALLAEAGLRTPALGVDARGTRTDELAGPGGTGGAGGTGGTGGTGGMGGTGRRGGVGAVLLTPAHQFPLGGALHAERRAAAVDWARATDGLILEDDYDGEFRYDRQPVGAVQGLDPERVVYLGTASKSLAPGLRLAWMVLPERLVEEVAAAKGAVDRVSSTPDQLTLAEFIASGAYDRQVRAARGRYRRRRDQLAAALADAAPEVRVTGIAAGLHAVVRLPPGTERPTLAAARDRGLALEGLSFFRHPAAPPGPDALVVGYGTPSDSAWAGALEALCRVLPT</sequence>
<dbReference type="AlphaFoldDB" id="A0A370B7S3"/>
<evidence type="ECO:0000313" key="9">
    <source>
        <dbReference type="Proteomes" id="UP000253741"/>
    </source>
</evidence>
<accession>A0A370B7S3</accession>
<dbReference type="Pfam" id="PF00155">
    <property type="entry name" value="Aminotran_1_2"/>
    <property type="match status" value="1"/>
</dbReference>
<feature type="compositionally biased region" description="Low complexity" evidence="6">
    <location>
        <begin position="106"/>
        <end position="121"/>
    </location>
</feature>
<keyword evidence="3" id="KW-0805">Transcription regulation</keyword>
<keyword evidence="2" id="KW-0663">Pyridoxal phosphate</keyword>
<evidence type="ECO:0000313" key="8">
    <source>
        <dbReference type="EMBL" id="RDG35796.1"/>
    </source>
</evidence>
<dbReference type="GO" id="GO:0030170">
    <property type="term" value="F:pyridoxal phosphate binding"/>
    <property type="evidence" value="ECO:0007669"/>
    <property type="project" value="InterPro"/>
</dbReference>
<evidence type="ECO:0000256" key="1">
    <source>
        <dbReference type="ARBA" id="ARBA00005384"/>
    </source>
</evidence>
<evidence type="ECO:0000256" key="5">
    <source>
        <dbReference type="ARBA" id="ARBA00023163"/>
    </source>
</evidence>
<feature type="region of interest" description="Disordered" evidence="6">
    <location>
        <begin position="244"/>
        <end position="273"/>
    </location>
</feature>
<dbReference type="InterPro" id="IPR036388">
    <property type="entry name" value="WH-like_DNA-bd_sf"/>
</dbReference>
<keyword evidence="8" id="KW-0032">Aminotransferase</keyword>
<evidence type="ECO:0000256" key="3">
    <source>
        <dbReference type="ARBA" id="ARBA00023015"/>
    </source>
</evidence>
<dbReference type="Pfam" id="PF00392">
    <property type="entry name" value="GntR"/>
    <property type="match status" value="1"/>
</dbReference>
<dbReference type="PROSITE" id="PS50949">
    <property type="entry name" value="HTH_GNTR"/>
    <property type="match status" value="1"/>
</dbReference>
<dbReference type="CDD" id="cd00609">
    <property type="entry name" value="AAT_like"/>
    <property type="match status" value="1"/>
</dbReference>
<comment type="caution">
    <text evidence="8">The sequence shown here is derived from an EMBL/GenBank/DDBJ whole genome shotgun (WGS) entry which is preliminary data.</text>
</comment>
<dbReference type="PANTHER" id="PTHR46577">
    <property type="entry name" value="HTH-TYPE TRANSCRIPTIONAL REGULATORY PROTEIN GABR"/>
    <property type="match status" value="1"/>
</dbReference>
<dbReference type="Gene3D" id="3.40.640.10">
    <property type="entry name" value="Type I PLP-dependent aspartate aminotransferase-like (Major domain)"/>
    <property type="match status" value="1"/>
</dbReference>
<dbReference type="EMBL" id="QQNA01000197">
    <property type="protein sequence ID" value="RDG35796.1"/>
    <property type="molecule type" value="Genomic_DNA"/>
</dbReference>